<accession>A0A9W6ZDM6</accession>
<name>A0A9W6ZDM6_9STRA</name>
<protein>
    <recommendedName>
        <fullName evidence="5">Sulfotransferase</fullName>
    </recommendedName>
</protein>
<dbReference type="InterPro" id="IPR027417">
    <property type="entry name" value="P-loop_NTPase"/>
</dbReference>
<keyword evidence="2" id="KW-1133">Transmembrane helix</keyword>
<dbReference type="SUPFAM" id="SSF52540">
    <property type="entry name" value="P-loop containing nucleoside triphosphate hydrolases"/>
    <property type="match status" value="1"/>
</dbReference>
<evidence type="ECO:0008006" key="5">
    <source>
        <dbReference type="Google" id="ProtNLM"/>
    </source>
</evidence>
<reference evidence="3" key="1">
    <citation type="submission" date="2022-07" db="EMBL/GenBank/DDBJ databases">
        <title>Genome analysis of Parmales, a sister group of diatoms, reveals the evolutionary specialization of diatoms from phago-mixotrophs to photoautotrophs.</title>
        <authorList>
            <person name="Ban H."/>
            <person name="Sato S."/>
            <person name="Yoshikawa S."/>
            <person name="Kazumasa Y."/>
            <person name="Nakamura Y."/>
            <person name="Ichinomiya M."/>
            <person name="Saitoh K."/>
            <person name="Sato N."/>
            <person name="Blanc-Mathieu R."/>
            <person name="Endo H."/>
            <person name="Kuwata A."/>
            <person name="Ogata H."/>
        </authorList>
    </citation>
    <scope>NUCLEOTIDE SEQUENCE</scope>
</reference>
<evidence type="ECO:0000256" key="1">
    <source>
        <dbReference type="SAM" id="MobiDB-lite"/>
    </source>
</evidence>
<keyword evidence="2" id="KW-0472">Membrane</keyword>
<feature type="region of interest" description="Disordered" evidence="1">
    <location>
        <begin position="247"/>
        <end position="268"/>
    </location>
</feature>
<evidence type="ECO:0000313" key="4">
    <source>
        <dbReference type="Proteomes" id="UP001165082"/>
    </source>
</evidence>
<feature type="transmembrane region" description="Helical" evidence="2">
    <location>
        <begin position="12"/>
        <end position="33"/>
    </location>
</feature>
<evidence type="ECO:0000313" key="3">
    <source>
        <dbReference type="EMBL" id="GMH50466.1"/>
    </source>
</evidence>
<gene>
    <name evidence="3" type="ORF">TrRE_jg441</name>
</gene>
<sequence length="402" mass="43856">LPTLNSAFKAKSTCQPTVITILAVFSFVGLFVLSQTFSKDFVDGERVFVGTSNLRPGSNLEQKIVEGRVHLIDYQAGNGIFCELNFDLHKQNPSMYPMFRDLVKASGCNSAGNRQRYGFKKAVALARDYDLANDHPLNGVPQGFIFHESRCGSTLAANAFAAVENTRVYSESAPIASLIASTSADPTSIKDALYIMSRFSPTYFKFQSVLTFSILDITEAYPSVPFIFVYRDPVQVMVSHFKGSANHQSQARGSANTPNCARGRSHPQPGVQAALDSKLGSFGKASSEMFCAAHLSRICEEALKAISRSAGKGLPLGYEGLVDKLMADYMETHFSLKLTATDKDRLVYISGSYSKARTSGAQFHGDSDEKDKKASPMVVEAAGMFMKEGFDELQALEASREL</sequence>
<dbReference type="Proteomes" id="UP001165082">
    <property type="component" value="Unassembled WGS sequence"/>
</dbReference>
<proteinExistence type="predicted"/>
<keyword evidence="4" id="KW-1185">Reference proteome</keyword>
<feature type="compositionally biased region" description="Polar residues" evidence="1">
    <location>
        <begin position="247"/>
        <end position="259"/>
    </location>
</feature>
<evidence type="ECO:0000256" key="2">
    <source>
        <dbReference type="SAM" id="Phobius"/>
    </source>
</evidence>
<dbReference type="AlphaFoldDB" id="A0A9W6ZDM6"/>
<feature type="non-terminal residue" evidence="3">
    <location>
        <position position="1"/>
    </location>
</feature>
<organism evidence="3 4">
    <name type="scientific">Triparma retinervis</name>
    <dbReference type="NCBI Taxonomy" id="2557542"/>
    <lineage>
        <taxon>Eukaryota</taxon>
        <taxon>Sar</taxon>
        <taxon>Stramenopiles</taxon>
        <taxon>Ochrophyta</taxon>
        <taxon>Bolidophyceae</taxon>
        <taxon>Parmales</taxon>
        <taxon>Triparmaceae</taxon>
        <taxon>Triparma</taxon>
    </lineage>
</organism>
<comment type="caution">
    <text evidence="3">The sequence shown here is derived from an EMBL/GenBank/DDBJ whole genome shotgun (WGS) entry which is preliminary data.</text>
</comment>
<dbReference type="Gene3D" id="3.40.50.300">
    <property type="entry name" value="P-loop containing nucleotide triphosphate hydrolases"/>
    <property type="match status" value="1"/>
</dbReference>
<keyword evidence="2" id="KW-0812">Transmembrane</keyword>
<dbReference type="EMBL" id="BRXZ01001947">
    <property type="protein sequence ID" value="GMH50466.1"/>
    <property type="molecule type" value="Genomic_DNA"/>
</dbReference>
<dbReference type="OrthoDB" id="45247at2759"/>